<gene>
    <name evidence="15" type="ORF">WMW72_01280</name>
</gene>
<accession>A0ABU9DCR3</accession>
<dbReference type="CDD" id="cd18773">
    <property type="entry name" value="PDC1_HK_sensor"/>
    <property type="match status" value="1"/>
</dbReference>
<dbReference type="PANTHER" id="PTHR34220:SF7">
    <property type="entry name" value="SENSOR HISTIDINE KINASE YPDA"/>
    <property type="match status" value="1"/>
</dbReference>
<keyword evidence="11 12" id="KW-0472">Membrane</keyword>
<name>A0ABU9DCR3_9BACL</name>
<dbReference type="PROSITE" id="PS50109">
    <property type="entry name" value="HIS_KIN"/>
    <property type="match status" value="1"/>
</dbReference>
<reference evidence="15 16" key="1">
    <citation type="submission" date="2024-04" db="EMBL/GenBank/DDBJ databases">
        <title>draft genome sequnece of Paenibacillus filicis.</title>
        <authorList>
            <person name="Kim D.-U."/>
        </authorList>
    </citation>
    <scope>NUCLEOTIDE SEQUENCE [LARGE SCALE GENOMIC DNA]</scope>
    <source>
        <strain evidence="15 16">KACC14197</strain>
    </source>
</reference>
<dbReference type="CDD" id="cd06225">
    <property type="entry name" value="HAMP"/>
    <property type="match status" value="1"/>
</dbReference>
<protein>
    <recommendedName>
        <fullName evidence="3">histidine kinase</fullName>
        <ecNumber evidence="3">2.7.13.3</ecNumber>
    </recommendedName>
</protein>
<evidence type="ECO:0000256" key="2">
    <source>
        <dbReference type="ARBA" id="ARBA00004651"/>
    </source>
</evidence>
<dbReference type="Pfam" id="PF06580">
    <property type="entry name" value="His_kinase"/>
    <property type="match status" value="1"/>
</dbReference>
<keyword evidence="6 15" id="KW-0808">Transferase</keyword>
<evidence type="ECO:0000256" key="8">
    <source>
        <dbReference type="ARBA" id="ARBA00022777"/>
    </source>
</evidence>
<keyword evidence="12" id="KW-1133">Transmembrane helix</keyword>
<dbReference type="SUPFAM" id="SSF55874">
    <property type="entry name" value="ATPase domain of HSP90 chaperone/DNA topoisomerase II/histidine kinase"/>
    <property type="match status" value="1"/>
</dbReference>
<dbReference type="EC" id="2.7.13.3" evidence="3"/>
<evidence type="ECO:0000256" key="12">
    <source>
        <dbReference type="SAM" id="Phobius"/>
    </source>
</evidence>
<keyword evidence="9" id="KW-0067">ATP-binding</keyword>
<proteinExistence type="predicted"/>
<sequence length="558" mass="62713">MIQEEISLGALDKVKQVNKSLSFLTEDVDQLSLYLFRHETVQQVLAKSGERSPLEKYSDAKQIQQLLQSVLDSKRMNVQIYLAGLNGDRYFTGDYLPLKYDKYRENWGIIRKAKAAGGKLVWDTPYTAQPISRQTGVLSAGRVIKHISAGYTLGYLIIEMMEPSLSNIYRTGTDGADRDNRMLLLDSQGYLISGELNQTPAGTRFEYAGLGRILDGKQGYMETRWSDEAYIAVYDTEDATGFKIVNFIAKRQFADKIGQIRSMTIVLAAIGLLVAAWLAYFLSQTVTRPLTSLGQLMQKVETGQLQVRFKARYHDDIGTLGSSFNTMVERLGALIQEVYEKKVHLREAELKALQAQIKPHFLYNTLETVNWMAKKNGIPAISSIVVALAEMLRYSIRKNIQLVRVSDDVKQLQHYLTIQQIRHGERFLVTVEVADDALDCFMPALLLQPLVENAIVHGLEMKLGQGRLDVGIRVTGGQLHIQIEDDGVGMDEVMLEKLRSGVELPDGREHTGIGLNNVRSRLELLYPGRSGFDITSLAGQGTRIRLVLPADRERRETP</sequence>
<keyword evidence="7" id="KW-0547">Nucleotide-binding</keyword>
<dbReference type="InterPro" id="IPR010559">
    <property type="entry name" value="Sig_transdc_His_kin_internal"/>
</dbReference>
<dbReference type="InterPro" id="IPR050640">
    <property type="entry name" value="Bact_2-comp_sensor_kinase"/>
</dbReference>
<evidence type="ECO:0000256" key="7">
    <source>
        <dbReference type="ARBA" id="ARBA00022741"/>
    </source>
</evidence>
<dbReference type="InterPro" id="IPR036890">
    <property type="entry name" value="HATPase_C_sf"/>
</dbReference>
<dbReference type="EMBL" id="JBBPCC010000001">
    <property type="protein sequence ID" value="MEK8126539.1"/>
    <property type="molecule type" value="Genomic_DNA"/>
</dbReference>
<dbReference type="PANTHER" id="PTHR34220">
    <property type="entry name" value="SENSOR HISTIDINE KINASE YPDA"/>
    <property type="match status" value="1"/>
</dbReference>
<evidence type="ECO:0000259" key="13">
    <source>
        <dbReference type="PROSITE" id="PS50109"/>
    </source>
</evidence>
<evidence type="ECO:0000256" key="6">
    <source>
        <dbReference type="ARBA" id="ARBA00022679"/>
    </source>
</evidence>
<dbReference type="Pfam" id="PF02518">
    <property type="entry name" value="HATPase_c"/>
    <property type="match status" value="1"/>
</dbReference>
<dbReference type="RefSeq" id="WP_341413593.1">
    <property type="nucleotide sequence ID" value="NZ_JBBPCC010000001.1"/>
</dbReference>
<keyword evidence="16" id="KW-1185">Reference proteome</keyword>
<evidence type="ECO:0000313" key="16">
    <source>
        <dbReference type="Proteomes" id="UP001469365"/>
    </source>
</evidence>
<evidence type="ECO:0000256" key="10">
    <source>
        <dbReference type="ARBA" id="ARBA00023012"/>
    </source>
</evidence>
<evidence type="ECO:0000256" key="3">
    <source>
        <dbReference type="ARBA" id="ARBA00012438"/>
    </source>
</evidence>
<comment type="subcellular location">
    <subcellularLocation>
        <location evidence="2">Cell membrane</location>
        <topology evidence="2">Multi-pass membrane protein</topology>
    </subcellularLocation>
</comment>
<evidence type="ECO:0000256" key="1">
    <source>
        <dbReference type="ARBA" id="ARBA00000085"/>
    </source>
</evidence>
<feature type="transmembrane region" description="Helical" evidence="12">
    <location>
        <begin position="260"/>
        <end position="282"/>
    </location>
</feature>
<dbReference type="Gene3D" id="3.30.565.10">
    <property type="entry name" value="Histidine kinase-like ATPase, C-terminal domain"/>
    <property type="match status" value="1"/>
</dbReference>
<evidence type="ECO:0000313" key="15">
    <source>
        <dbReference type="EMBL" id="MEK8126539.1"/>
    </source>
</evidence>
<comment type="caution">
    <text evidence="15">The sequence shown here is derived from an EMBL/GenBank/DDBJ whole genome shotgun (WGS) entry which is preliminary data.</text>
</comment>
<dbReference type="InterPro" id="IPR003594">
    <property type="entry name" value="HATPase_dom"/>
</dbReference>
<keyword evidence="8 15" id="KW-0418">Kinase</keyword>
<evidence type="ECO:0000259" key="14">
    <source>
        <dbReference type="PROSITE" id="PS50885"/>
    </source>
</evidence>
<dbReference type="PROSITE" id="PS50885">
    <property type="entry name" value="HAMP"/>
    <property type="match status" value="1"/>
</dbReference>
<dbReference type="SMART" id="SM00304">
    <property type="entry name" value="HAMP"/>
    <property type="match status" value="1"/>
</dbReference>
<dbReference type="Gene3D" id="6.10.340.10">
    <property type="match status" value="1"/>
</dbReference>
<dbReference type="Pfam" id="PF00672">
    <property type="entry name" value="HAMP"/>
    <property type="match status" value="1"/>
</dbReference>
<dbReference type="Proteomes" id="UP001469365">
    <property type="component" value="Unassembled WGS sequence"/>
</dbReference>
<evidence type="ECO:0000256" key="5">
    <source>
        <dbReference type="ARBA" id="ARBA00022553"/>
    </source>
</evidence>
<keyword evidence="12" id="KW-0812">Transmembrane</keyword>
<dbReference type="InterPro" id="IPR005467">
    <property type="entry name" value="His_kinase_dom"/>
</dbReference>
<dbReference type="InterPro" id="IPR003660">
    <property type="entry name" value="HAMP_dom"/>
</dbReference>
<evidence type="ECO:0000256" key="4">
    <source>
        <dbReference type="ARBA" id="ARBA00022475"/>
    </source>
</evidence>
<dbReference type="GO" id="GO:0004673">
    <property type="term" value="F:protein histidine kinase activity"/>
    <property type="evidence" value="ECO:0007669"/>
    <property type="project" value="UniProtKB-EC"/>
</dbReference>
<evidence type="ECO:0000256" key="9">
    <source>
        <dbReference type="ARBA" id="ARBA00022840"/>
    </source>
</evidence>
<feature type="domain" description="HAMP" evidence="14">
    <location>
        <begin position="284"/>
        <end position="336"/>
    </location>
</feature>
<keyword evidence="4" id="KW-1003">Cell membrane</keyword>
<comment type="catalytic activity">
    <reaction evidence="1">
        <text>ATP + protein L-histidine = ADP + protein N-phospho-L-histidine.</text>
        <dbReference type="EC" id="2.7.13.3"/>
    </reaction>
</comment>
<feature type="domain" description="Histidine kinase" evidence="13">
    <location>
        <begin position="446"/>
        <end position="552"/>
    </location>
</feature>
<keyword evidence="5" id="KW-0597">Phosphoprotein</keyword>
<keyword evidence="10" id="KW-0902">Two-component regulatory system</keyword>
<dbReference type="SMART" id="SM00387">
    <property type="entry name" value="HATPase_c"/>
    <property type="match status" value="1"/>
</dbReference>
<evidence type="ECO:0000256" key="11">
    <source>
        <dbReference type="ARBA" id="ARBA00023136"/>
    </source>
</evidence>
<dbReference type="SUPFAM" id="SSF158472">
    <property type="entry name" value="HAMP domain-like"/>
    <property type="match status" value="1"/>
</dbReference>
<organism evidence="15 16">
    <name type="scientific">Paenibacillus filicis</name>
    <dbReference type="NCBI Taxonomy" id="669464"/>
    <lineage>
        <taxon>Bacteria</taxon>
        <taxon>Bacillati</taxon>
        <taxon>Bacillota</taxon>
        <taxon>Bacilli</taxon>
        <taxon>Bacillales</taxon>
        <taxon>Paenibacillaceae</taxon>
        <taxon>Paenibacillus</taxon>
    </lineage>
</organism>